<dbReference type="AlphaFoldDB" id="A0A445M865"/>
<proteinExistence type="predicted"/>
<name>A0A445M865_ENSVE</name>
<accession>A0A445M865</accession>
<feature type="region of interest" description="Disordered" evidence="1">
    <location>
        <begin position="92"/>
        <end position="124"/>
    </location>
</feature>
<sequence>MEPHRRRLRIRRPRSRGTSVPPNLHAFFVSHVTPHPPRDLRKLSPSRPCFPSTTEDFSLPLFDLSAGRLSSFFVSLADFCAALAYPQGLEGRKKMGVVRTSKPSRTRHPVSGPRLKNSTPSEPAVTVSQRLVQPFWAPAAQ</sequence>
<evidence type="ECO:0000313" key="2">
    <source>
        <dbReference type="EMBL" id="RZR70436.1"/>
    </source>
</evidence>
<organism evidence="2">
    <name type="scientific">Ensete ventricosum</name>
    <name type="common">Abyssinian banana</name>
    <name type="synonym">Musa ensete</name>
    <dbReference type="NCBI Taxonomy" id="4639"/>
    <lineage>
        <taxon>Eukaryota</taxon>
        <taxon>Viridiplantae</taxon>
        <taxon>Streptophyta</taxon>
        <taxon>Embryophyta</taxon>
        <taxon>Tracheophyta</taxon>
        <taxon>Spermatophyta</taxon>
        <taxon>Magnoliopsida</taxon>
        <taxon>Liliopsida</taxon>
        <taxon>Zingiberales</taxon>
        <taxon>Musaceae</taxon>
        <taxon>Ensete</taxon>
    </lineage>
</organism>
<evidence type="ECO:0000256" key="1">
    <source>
        <dbReference type="SAM" id="MobiDB-lite"/>
    </source>
</evidence>
<reference evidence="2" key="1">
    <citation type="journal article" date="2018" name="Data Brief">
        <title>Genome sequence data from 17 accessions of Ensete ventricosum, a staple food crop for millions in Ethiopia.</title>
        <authorList>
            <person name="Yemataw Z."/>
            <person name="Muzemil S."/>
            <person name="Ambachew D."/>
            <person name="Tripathi L."/>
            <person name="Tesfaye K."/>
            <person name="Chala A."/>
            <person name="Farbos A."/>
            <person name="O'Neill P."/>
            <person name="Moore K."/>
            <person name="Grant M."/>
            <person name="Studholme D.J."/>
        </authorList>
    </citation>
    <scope>NUCLEOTIDE SEQUENCE [LARGE SCALE GENOMIC DNA]</scope>
    <source>
        <tissue evidence="2">Leaf</tissue>
    </source>
</reference>
<gene>
    <name evidence="2" type="ORF">BHM03_00000042</name>
</gene>
<dbReference type="Proteomes" id="UP000290560">
    <property type="component" value="Unassembled WGS sequence"/>
</dbReference>
<protein>
    <submittedName>
        <fullName evidence="2">Uncharacterized protein</fullName>
    </submittedName>
</protein>
<dbReference type="EMBL" id="KV875440">
    <property type="protein sequence ID" value="RZR70436.1"/>
    <property type="molecule type" value="Genomic_DNA"/>
</dbReference>